<dbReference type="AlphaFoldDB" id="A0AAV6HN31"/>
<comment type="caution">
    <text evidence="2">The sequence shown here is derived from an EMBL/GenBank/DDBJ whole genome shotgun (WGS) entry which is preliminary data.</text>
</comment>
<evidence type="ECO:0000256" key="1">
    <source>
        <dbReference type="SAM" id="Phobius"/>
    </source>
</evidence>
<keyword evidence="1" id="KW-0472">Membrane</keyword>
<feature type="transmembrane region" description="Helical" evidence="1">
    <location>
        <begin position="21"/>
        <end position="37"/>
    </location>
</feature>
<gene>
    <name evidence="2" type="ORF">RHGRI_036248</name>
</gene>
<sequence length="75" mass="8384">MAVAPPCSNQMCSSMLVRAKIALVALSVFFQNTFILQSLDGFRVLRVTCFYDAEGDTFFSMIGFSIKFLILAIYN</sequence>
<keyword evidence="1" id="KW-0812">Transmembrane</keyword>
<protein>
    <submittedName>
        <fullName evidence="2">Uncharacterized protein</fullName>
    </submittedName>
</protein>
<organism evidence="2 3">
    <name type="scientific">Rhododendron griersonianum</name>
    <dbReference type="NCBI Taxonomy" id="479676"/>
    <lineage>
        <taxon>Eukaryota</taxon>
        <taxon>Viridiplantae</taxon>
        <taxon>Streptophyta</taxon>
        <taxon>Embryophyta</taxon>
        <taxon>Tracheophyta</taxon>
        <taxon>Spermatophyta</taxon>
        <taxon>Magnoliopsida</taxon>
        <taxon>eudicotyledons</taxon>
        <taxon>Gunneridae</taxon>
        <taxon>Pentapetalae</taxon>
        <taxon>asterids</taxon>
        <taxon>Ericales</taxon>
        <taxon>Ericaceae</taxon>
        <taxon>Ericoideae</taxon>
        <taxon>Rhodoreae</taxon>
        <taxon>Rhododendron</taxon>
    </lineage>
</organism>
<reference evidence="2 3" key="1">
    <citation type="submission" date="2020-08" db="EMBL/GenBank/DDBJ databases">
        <title>Plant Genome Project.</title>
        <authorList>
            <person name="Zhang R.-G."/>
        </authorList>
    </citation>
    <scope>NUCLEOTIDE SEQUENCE [LARGE SCALE GENOMIC DNA]</scope>
    <source>
        <strain evidence="2">WSP0</strain>
        <tissue evidence="2">Leaf</tissue>
    </source>
</reference>
<keyword evidence="3" id="KW-1185">Reference proteome</keyword>
<accession>A0AAV6HN31</accession>
<name>A0AAV6HN31_9ERIC</name>
<evidence type="ECO:0000313" key="3">
    <source>
        <dbReference type="Proteomes" id="UP000823749"/>
    </source>
</evidence>
<proteinExistence type="predicted"/>
<dbReference type="Proteomes" id="UP000823749">
    <property type="component" value="Chromosome 13"/>
</dbReference>
<dbReference type="EMBL" id="JACTNZ010000013">
    <property type="protein sequence ID" value="KAG5515140.1"/>
    <property type="molecule type" value="Genomic_DNA"/>
</dbReference>
<feature type="transmembrane region" description="Helical" evidence="1">
    <location>
        <begin position="57"/>
        <end position="74"/>
    </location>
</feature>
<evidence type="ECO:0000313" key="2">
    <source>
        <dbReference type="EMBL" id="KAG5515140.1"/>
    </source>
</evidence>
<keyword evidence="1" id="KW-1133">Transmembrane helix</keyword>